<dbReference type="Proteomes" id="UP000198994">
    <property type="component" value="Unassembled WGS sequence"/>
</dbReference>
<dbReference type="CDD" id="cd01948">
    <property type="entry name" value="EAL"/>
    <property type="match status" value="1"/>
</dbReference>
<dbReference type="Pfam" id="PF00990">
    <property type="entry name" value="GGDEF"/>
    <property type="match status" value="1"/>
</dbReference>
<dbReference type="Pfam" id="PF00563">
    <property type="entry name" value="EAL"/>
    <property type="match status" value="1"/>
</dbReference>
<dbReference type="GO" id="GO:0071111">
    <property type="term" value="F:cyclic-guanylate-specific phosphodiesterase activity"/>
    <property type="evidence" value="ECO:0007669"/>
    <property type="project" value="InterPro"/>
</dbReference>
<dbReference type="PANTHER" id="PTHR33121">
    <property type="entry name" value="CYCLIC DI-GMP PHOSPHODIESTERASE PDEF"/>
    <property type="match status" value="1"/>
</dbReference>
<dbReference type="PROSITE" id="PS50887">
    <property type="entry name" value="GGDEF"/>
    <property type="match status" value="1"/>
</dbReference>
<gene>
    <name evidence="3" type="ORF">SAMN04488105_101184</name>
</gene>
<dbReference type="PROSITE" id="PS50883">
    <property type="entry name" value="EAL"/>
    <property type="match status" value="1"/>
</dbReference>
<dbReference type="NCBIfam" id="TIGR00254">
    <property type="entry name" value="GGDEF"/>
    <property type="match status" value="1"/>
</dbReference>
<dbReference type="InterPro" id="IPR050706">
    <property type="entry name" value="Cyclic-di-GMP_PDE-like"/>
</dbReference>
<evidence type="ECO:0000313" key="4">
    <source>
        <dbReference type="Proteomes" id="UP000198994"/>
    </source>
</evidence>
<dbReference type="InterPro" id="IPR000160">
    <property type="entry name" value="GGDEF_dom"/>
</dbReference>
<dbReference type="AlphaFoldDB" id="A0A1G7AJ88"/>
<sequence>MTPAPDLQHDHRDGSPAAQDLERQIEGVLSVLLSPHITGAQFIPILPKGLPHLCPIAVGRQEADKIATLCWSLRLPEVPEWQAALAARPSHTRPDFIETGPNGNFTASLVTSKTGARYGILALKFAPGAKQCDIHLEYGTRAGLLIGQSIQQWLELRILELELADEIRRMSQLAELDGLTRILNHHAFKLKCAERIGKAEQPFAMMMIDVDNFKSVNDVYGHQFGDSYLREVALAIVRALPNAAVVGRIGGDEFAALVPIPNQQPEPYLDRLMLGCACDVQRAAARLGKPNLGHVSIGCALKSSVCPDVEKLLQGADAALYANKSSGKYSGAIFDPDSHENFSAMLIRPRFLKALHNNELRPFFQPVIDLATDRICGFEVLVRWIDPQRGVLAPEEFASILAAPELAEKLTRLLFEDALQQFARRPGYQSETLALNLGTVDLIKQEFVFDLQSQLNRYAVQWRQIVIEVTENTMLGAINGPVFQNLTEMRSRGAKVALDDFGTGYGGLAHLRNWPVDIIKLDRSYVDGITRGPRDAIFARALIEIASTLGLEVIAEGIEDIETANTLRELGCQMAQGYFYSPAAPLEEF</sequence>
<dbReference type="Gene3D" id="3.20.20.450">
    <property type="entry name" value="EAL domain"/>
    <property type="match status" value="1"/>
</dbReference>
<evidence type="ECO:0000259" key="2">
    <source>
        <dbReference type="PROSITE" id="PS50887"/>
    </source>
</evidence>
<dbReference type="EMBL" id="FNAV01000001">
    <property type="protein sequence ID" value="SDE14780.1"/>
    <property type="molecule type" value="Genomic_DNA"/>
</dbReference>
<feature type="domain" description="EAL" evidence="1">
    <location>
        <begin position="344"/>
        <end position="589"/>
    </location>
</feature>
<evidence type="ECO:0000259" key="1">
    <source>
        <dbReference type="PROSITE" id="PS50883"/>
    </source>
</evidence>
<name>A0A1G7AJ88_9RHOB</name>
<proteinExistence type="predicted"/>
<reference evidence="4" key="1">
    <citation type="submission" date="2016-10" db="EMBL/GenBank/DDBJ databases">
        <authorList>
            <person name="Varghese N."/>
            <person name="Submissions S."/>
        </authorList>
    </citation>
    <scope>NUCLEOTIDE SEQUENCE [LARGE SCALE GENOMIC DNA]</scope>
    <source>
        <strain evidence="4">DSM 10146</strain>
    </source>
</reference>
<dbReference type="InterPro" id="IPR029787">
    <property type="entry name" value="Nucleotide_cyclase"/>
</dbReference>
<keyword evidence="4" id="KW-1185">Reference proteome</keyword>
<dbReference type="SMART" id="SM00267">
    <property type="entry name" value="GGDEF"/>
    <property type="match status" value="1"/>
</dbReference>
<dbReference type="InterPro" id="IPR043128">
    <property type="entry name" value="Rev_trsase/Diguanyl_cyclase"/>
</dbReference>
<dbReference type="InterPro" id="IPR035919">
    <property type="entry name" value="EAL_sf"/>
</dbReference>
<feature type="domain" description="GGDEF" evidence="2">
    <location>
        <begin position="201"/>
        <end position="336"/>
    </location>
</feature>
<dbReference type="RefSeq" id="WP_089954316.1">
    <property type="nucleotide sequence ID" value="NZ_FNAV01000001.1"/>
</dbReference>
<dbReference type="CDD" id="cd01949">
    <property type="entry name" value="GGDEF"/>
    <property type="match status" value="1"/>
</dbReference>
<protein>
    <submittedName>
        <fullName evidence="3">Diguanylate cyclase/phosphodiesterase</fullName>
    </submittedName>
</protein>
<dbReference type="OrthoDB" id="9814202at2"/>
<accession>A0A1G7AJ88</accession>
<evidence type="ECO:0000313" key="3">
    <source>
        <dbReference type="EMBL" id="SDE14780.1"/>
    </source>
</evidence>
<dbReference type="SMART" id="SM00052">
    <property type="entry name" value="EAL"/>
    <property type="match status" value="1"/>
</dbReference>
<dbReference type="SUPFAM" id="SSF141868">
    <property type="entry name" value="EAL domain-like"/>
    <property type="match status" value="1"/>
</dbReference>
<dbReference type="InterPro" id="IPR001633">
    <property type="entry name" value="EAL_dom"/>
</dbReference>
<dbReference type="SUPFAM" id="SSF55073">
    <property type="entry name" value="Nucleotide cyclase"/>
    <property type="match status" value="1"/>
</dbReference>
<dbReference type="PANTHER" id="PTHR33121:SF70">
    <property type="entry name" value="SIGNALING PROTEIN YKOW"/>
    <property type="match status" value="1"/>
</dbReference>
<organism evidence="3 4">
    <name type="scientific">Salipiger thiooxidans</name>
    <dbReference type="NCBI Taxonomy" id="282683"/>
    <lineage>
        <taxon>Bacteria</taxon>
        <taxon>Pseudomonadati</taxon>
        <taxon>Pseudomonadota</taxon>
        <taxon>Alphaproteobacteria</taxon>
        <taxon>Rhodobacterales</taxon>
        <taxon>Roseobacteraceae</taxon>
        <taxon>Salipiger</taxon>
    </lineage>
</organism>
<dbReference type="Gene3D" id="3.30.70.270">
    <property type="match status" value="1"/>
</dbReference>
<dbReference type="STRING" id="282683.SAMN04488105_101184"/>